<protein>
    <submittedName>
        <fullName evidence="1">Uncharacterized protein</fullName>
    </submittedName>
</protein>
<evidence type="ECO:0000313" key="1">
    <source>
        <dbReference type="EMBL" id="KAL0122517.1"/>
    </source>
</evidence>
<name>A0AAW2G8I7_9HYME</name>
<reference evidence="1 2" key="1">
    <citation type="submission" date="2023-03" db="EMBL/GenBank/DDBJ databases">
        <title>High recombination rates correlate with genetic variation in Cardiocondyla obscurior ants.</title>
        <authorList>
            <person name="Errbii M."/>
        </authorList>
    </citation>
    <scope>NUCLEOTIDE SEQUENCE [LARGE SCALE GENOMIC DNA]</scope>
    <source>
        <strain evidence="1">Alpha-2009</strain>
        <tissue evidence="1">Whole body</tissue>
    </source>
</reference>
<gene>
    <name evidence="1" type="ORF">PUN28_007314</name>
</gene>
<comment type="caution">
    <text evidence="1">The sequence shown here is derived from an EMBL/GenBank/DDBJ whole genome shotgun (WGS) entry which is preliminary data.</text>
</comment>
<dbReference type="EMBL" id="JADYXP020000006">
    <property type="protein sequence ID" value="KAL0122517.1"/>
    <property type="molecule type" value="Genomic_DNA"/>
</dbReference>
<accession>A0AAW2G8I7</accession>
<dbReference type="Proteomes" id="UP001430953">
    <property type="component" value="Unassembled WGS sequence"/>
</dbReference>
<evidence type="ECO:0000313" key="2">
    <source>
        <dbReference type="Proteomes" id="UP001430953"/>
    </source>
</evidence>
<proteinExistence type="predicted"/>
<keyword evidence="2" id="KW-1185">Reference proteome</keyword>
<organism evidence="1 2">
    <name type="scientific">Cardiocondyla obscurior</name>
    <dbReference type="NCBI Taxonomy" id="286306"/>
    <lineage>
        <taxon>Eukaryota</taxon>
        <taxon>Metazoa</taxon>
        <taxon>Ecdysozoa</taxon>
        <taxon>Arthropoda</taxon>
        <taxon>Hexapoda</taxon>
        <taxon>Insecta</taxon>
        <taxon>Pterygota</taxon>
        <taxon>Neoptera</taxon>
        <taxon>Endopterygota</taxon>
        <taxon>Hymenoptera</taxon>
        <taxon>Apocrita</taxon>
        <taxon>Aculeata</taxon>
        <taxon>Formicoidea</taxon>
        <taxon>Formicidae</taxon>
        <taxon>Myrmicinae</taxon>
        <taxon>Cardiocondyla</taxon>
    </lineage>
</organism>
<sequence length="74" mass="8705">MKKGKKKKEKENFKKEINVIIVDLFDLNNTALLLVARINCDSSLKRSARDERMLRRTARYFLIRAKTILQLIAI</sequence>
<dbReference type="AlphaFoldDB" id="A0AAW2G8I7"/>